<dbReference type="Pfam" id="PF07992">
    <property type="entry name" value="Pyr_redox_2"/>
    <property type="match status" value="1"/>
</dbReference>
<dbReference type="GO" id="GO:0050660">
    <property type="term" value="F:flavin adenine dinucleotide binding"/>
    <property type="evidence" value="ECO:0007669"/>
    <property type="project" value="TreeGrafter"/>
</dbReference>
<dbReference type="GO" id="GO:0005737">
    <property type="term" value="C:cytoplasm"/>
    <property type="evidence" value="ECO:0007669"/>
    <property type="project" value="TreeGrafter"/>
</dbReference>
<dbReference type="InterPro" id="IPR023753">
    <property type="entry name" value="FAD/NAD-binding_dom"/>
</dbReference>
<organism evidence="6 7">
    <name type="scientific">Gonapodya prolifera (strain JEL478)</name>
    <name type="common">Monoblepharis prolifera</name>
    <dbReference type="NCBI Taxonomy" id="1344416"/>
    <lineage>
        <taxon>Eukaryota</taxon>
        <taxon>Fungi</taxon>
        <taxon>Fungi incertae sedis</taxon>
        <taxon>Chytridiomycota</taxon>
        <taxon>Chytridiomycota incertae sedis</taxon>
        <taxon>Monoblepharidomycetes</taxon>
        <taxon>Monoblepharidales</taxon>
        <taxon>Gonapodyaceae</taxon>
        <taxon>Gonapodya</taxon>
    </lineage>
</organism>
<evidence type="ECO:0000256" key="4">
    <source>
        <dbReference type="ARBA" id="ARBA00023002"/>
    </source>
</evidence>
<accession>A0A139A159</accession>
<dbReference type="STRING" id="1344416.A0A139A159"/>
<keyword evidence="2" id="KW-0285">Flavoprotein</keyword>
<dbReference type="GO" id="GO:0004174">
    <property type="term" value="F:electron-transferring-flavoprotein dehydrogenase activity"/>
    <property type="evidence" value="ECO:0007669"/>
    <property type="project" value="TreeGrafter"/>
</dbReference>
<evidence type="ECO:0000313" key="7">
    <source>
        <dbReference type="Proteomes" id="UP000070544"/>
    </source>
</evidence>
<dbReference type="Gene3D" id="3.50.50.100">
    <property type="match status" value="1"/>
</dbReference>
<keyword evidence="3" id="KW-0274">FAD</keyword>
<dbReference type="EMBL" id="KQ965821">
    <property type="protein sequence ID" value="KXS10520.1"/>
    <property type="molecule type" value="Genomic_DNA"/>
</dbReference>
<evidence type="ECO:0000256" key="3">
    <source>
        <dbReference type="ARBA" id="ARBA00022827"/>
    </source>
</evidence>
<protein>
    <submittedName>
        <fullName evidence="6">FAD/NAD(P)-binding domain-containing protein</fullName>
    </submittedName>
</protein>
<reference evidence="6 7" key="1">
    <citation type="journal article" date="2015" name="Genome Biol. Evol.">
        <title>Phylogenomic analyses indicate that early fungi evolved digesting cell walls of algal ancestors of land plants.</title>
        <authorList>
            <person name="Chang Y."/>
            <person name="Wang S."/>
            <person name="Sekimoto S."/>
            <person name="Aerts A.L."/>
            <person name="Choi C."/>
            <person name="Clum A."/>
            <person name="LaButti K.M."/>
            <person name="Lindquist E.A."/>
            <person name="Yee Ngan C."/>
            <person name="Ohm R.A."/>
            <person name="Salamov A.A."/>
            <person name="Grigoriev I.V."/>
            <person name="Spatafora J.W."/>
            <person name="Berbee M.L."/>
        </authorList>
    </citation>
    <scope>NUCLEOTIDE SEQUENCE [LARGE SCALE GENOMIC DNA]</scope>
    <source>
        <strain evidence="6 7">JEL478</strain>
    </source>
</reference>
<dbReference type="Proteomes" id="UP000070544">
    <property type="component" value="Unassembled WGS sequence"/>
</dbReference>
<dbReference type="PANTHER" id="PTHR43735">
    <property type="entry name" value="APOPTOSIS-INDUCING FACTOR 1"/>
    <property type="match status" value="1"/>
</dbReference>
<dbReference type="PANTHER" id="PTHR43735:SF3">
    <property type="entry name" value="FERROPTOSIS SUPPRESSOR PROTEIN 1"/>
    <property type="match status" value="1"/>
</dbReference>
<evidence type="ECO:0000313" key="6">
    <source>
        <dbReference type="EMBL" id="KXS10520.1"/>
    </source>
</evidence>
<name>A0A139A159_GONPJ</name>
<evidence type="ECO:0000259" key="5">
    <source>
        <dbReference type="Pfam" id="PF07992"/>
    </source>
</evidence>
<keyword evidence="7" id="KW-1185">Reference proteome</keyword>
<dbReference type="Gene3D" id="3.50.50.60">
    <property type="entry name" value="FAD/NAD(P)-binding domain"/>
    <property type="match status" value="2"/>
</dbReference>
<dbReference type="InterPro" id="IPR036188">
    <property type="entry name" value="FAD/NAD-bd_sf"/>
</dbReference>
<keyword evidence="4" id="KW-0560">Oxidoreductase</keyword>
<dbReference type="SUPFAM" id="SSF51905">
    <property type="entry name" value="FAD/NAD(P)-binding domain"/>
    <property type="match status" value="1"/>
</dbReference>
<dbReference type="OrthoDB" id="202203at2759"/>
<sequence>MAEIKNIVIVGGSYAGRSAVVAAKDKLPPGYRIIVIEPRSHFHYTFAYLRDRCSRFRSETITTIPYTYLIYAAGAKHPSPTEMERISSKVDSVAELKDWQKQIIGARRIVVVGGGGSGLEIAAEVAERYPRKKVVLVHSRQRYMEAYGEGIRDVIYDILKQRVVSSEDVKGGATLVKTTKGTEIEADLVVNCRYPAYPNVFVCGDIADTADMKLARTAFAQSALVVDNILTLIAISSSPSSDSAPTLKPRDPLTEPGMRTRGIFMPMGHTGAVALRLLGRQVAFNSWWWKVVKGKSGENMGADNMWRMLGVELEKTA</sequence>
<gene>
    <name evidence="6" type="ORF">M427DRAFT_508293</name>
</gene>
<evidence type="ECO:0000256" key="2">
    <source>
        <dbReference type="ARBA" id="ARBA00022630"/>
    </source>
</evidence>
<dbReference type="AlphaFoldDB" id="A0A139A159"/>
<comment type="similarity">
    <text evidence="1">Belongs to the FAD-dependent oxidoreductase family.</text>
</comment>
<evidence type="ECO:0000256" key="1">
    <source>
        <dbReference type="ARBA" id="ARBA00006442"/>
    </source>
</evidence>
<feature type="domain" description="FAD/NAD(P)-binding" evidence="5">
    <location>
        <begin position="61"/>
        <end position="191"/>
    </location>
</feature>
<proteinExistence type="inferred from homology"/>